<dbReference type="InterPro" id="IPR006620">
    <property type="entry name" value="Pro_4_hyd_alph"/>
</dbReference>
<comment type="caution">
    <text evidence="9">The sequence shown here is derived from an EMBL/GenBank/DDBJ whole genome shotgun (WGS) entry which is preliminary data.</text>
</comment>
<evidence type="ECO:0000256" key="3">
    <source>
        <dbReference type="ARBA" id="ARBA00022729"/>
    </source>
</evidence>
<keyword evidence="3" id="KW-0732">Signal</keyword>
<keyword evidence="2" id="KW-0479">Metal-binding</keyword>
<dbReference type="GO" id="GO:0005506">
    <property type="term" value="F:iron ion binding"/>
    <property type="evidence" value="ECO:0007669"/>
    <property type="project" value="InterPro"/>
</dbReference>
<dbReference type="InterPro" id="IPR005123">
    <property type="entry name" value="Oxoglu/Fe-dep_dioxygenase_dom"/>
</dbReference>
<dbReference type="Gene3D" id="1.25.40.20">
    <property type="entry name" value="Ankyrin repeat-containing domain"/>
    <property type="match status" value="1"/>
</dbReference>
<dbReference type="GO" id="GO:0051213">
    <property type="term" value="F:dioxygenase activity"/>
    <property type="evidence" value="ECO:0007669"/>
    <property type="project" value="UniProtKB-KW"/>
</dbReference>
<dbReference type="PANTHER" id="PTHR47303:SF1">
    <property type="entry name" value="NF-KAPPA-B INHIBITOR BETA"/>
    <property type="match status" value="1"/>
</dbReference>
<proteinExistence type="predicted"/>
<dbReference type="Pfam" id="PF03171">
    <property type="entry name" value="2OG-FeII_Oxy"/>
    <property type="match status" value="1"/>
</dbReference>
<dbReference type="SUPFAM" id="SSF51197">
    <property type="entry name" value="Clavaminate synthase-like"/>
    <property type="match status" value="1"/>
</dbReference>
<keyword evidence="5" id="KW-0560">Oxidoreductase</keyword>
<accession>A0A1V9ZY10</accession>
<reference evidence="9 10" key="1">
    <citation type="journal article" date="2014" name="Genome Biol. Evol.">
        <title>The secreted proteins of Achlya hypogyna and Thraustotheca clavata identify the ancestral oomycete secretome and reveal gene acquisitions by horizontal gene transfer.</title>
        <authorList>
            <person name="Misner I."/>
            <person name="Blouin N."/>
            <person name="Leonard G."/>
            <person name="Richards T.A."/>
            <person name="Lane C.E."/>
        </authorList>
    </citation>
    <scope>NUCLEOTIDE SEQUENCE [LARGE SCALE GENOMIC DNA]</scope>
    <source>
        <strain evidence="9 10">ATCC 34112</strain>
    </source>
</reference>
<gene>
    <name evidence="9" type="ORF">THRCLA_04957</name>
</gene>
<comment type="cofactor">
    <cofactor evidence="1">
        <name>L-ascorbate</name>
        <dbReference type="ChEBI" id="CHEBI:38290"/>
    </cofactor>
</comment>
<dbReference type="InterPro" id="IPR036770">
    <property type="entry name" value="Ankyrin_rpt-contain_sf"/>
</dbReference>
<dbReference type="AlphaFoldDB" id="A0A1V9ZY10"/>
<protein>
    <recommendedName>
        <fullName evidence="8">Fe2OG dioxygenase domain-containing protein</fullName>
    </recommendedName>
</protein>
<keyword evidence="10" id="KW-1185">Reference proteome</keyword>
<dbReference type="Proteomes" id="UP000243217">
    <property type="component" value="Unassembled WGS sequence"/>
</dbReference>
<dbReference type="Pfam" id="PF00023">
    <property type="entry name" value="Ank"/>
    <property type="match status" value="1"/>
</dbReference>
<dbReference type="InterPro" id="IPR044861">
    <property type="entry name" value="IPNS-like_FE2OG_OXY"/>
</dbReference>
<dbReference type="GO" id="GO:0016705">
    <property type="term" value="F:oxidoreductase activity, acting on paired donors, with incorporation or reduction of molecular oxygen"/>
    <property type="evidence" value="ECO:0007669"/>
    <property type="project" value="InterPro"/>
</dbReference>
<evidence type="ECO:0000256" key="6">
    <source>
        <dbReference type="ARBA" id="ARBA00023004"/>
    </source>
</evidence>
<evidence type="ECO:0000256" key="1">
    <source>
        <dbReference type="ARBA" id="ARBA00001961"/>
    </source>
</evidence>
<dbReference type="InterPro" id="IPR002110">
    <property type="entry name" value="Ankyrin_rpt"/>
</dbReference>
<dbReference type="PROSITE" id="PS50088">
    <property type="entry name" value="ANK_REPEAT"/>
    <property type="match status" value="1"/>
</dbReference>
<keyword evidence="7" id="KW-0040">ANK repeat</keyword>
<evidence type="ECO:0000313" key="9">
    <source>
        <dbReference type="EMBL" id="OQS02680.1"/>
    </source>
</evidence>
<dbReference type="PANTHER" id="PTHR47303">
    <property type="match status" value="1"/>
</dbReference>
<dbReference type="Pfam" id="PF12796">
    <property type="entry name" value="Ank_2"/>
    <property type="match status" value="1"/>
</dbReference>
<keyword evidence="4" id="KW-0223">Dioxygenase</keyword>
<dbReference type="GO" id="GO:0031418">
    <property type="term" value="F:L-ascorbic acid binding"/>
    <property type="evidence" value="ECO:0007669"/>
    <property type="project" value="InterPro"/>
</dbReference>
<evidence type="ECO:0000256" key="2">
    <source>
        <dbReference type="ARBA" id="ARBA00022723"/>
    </source>
</evidence>
<evidence type="ECO:0000259" key="8">
    <source>
        <dbReference type="PROSITE" id="PS51471"/>
    </source>
</evidence>
<evidence type="ECO:0000313" key="10">
    <source>
        <dbReference type="Proteomes" id="UP000243217"/>
    </source>
</evidence>
<evidence type="ECO:0000256" key="5">
    <source>
        <dbReference type="ARBA" id="ARBA00023002"/>
    </source>
</evidence>
<feature type="repeat" description="ANK" evidence="7">
    <location>
        <begin position="116"/>
        <end position="138"/>
    </location>
</feature>
<evidence type="ECO:0000256" key="7">
    <source>
        <dbReference type="PROSITE-ProRule" id="PRU00023"/>
    </source>
</evidence>
<dbReference type="OrthoDB" id="69177at2759"/>
<dbReference type="STRING" id="74557.A0A1V9ZY10"/>
<dbReference type="EMBL" id="JNBS01001093">
    <property type="protein sequence ID" value="OQS02680.1"/>
    <property type="molecule type" value="Genomic_DNA"/>
</dbReference>
<dbReference type="PROSITE" id="PS51471">
    <property type="entry name" value="FE2OG_OXY"/>
    <property type="match status" value="1"/>
</dbReference>
<dbReference type="SUPFAM" id="SSF48403">
    <property type="entry name" value="Ankyrin repeat"/>
    <property type="match status" value="1"/>
</dbReference>
<dbReference type="PROSITE" id="PS50297">
    <property type="entry name" value="ANK_REP_REGION"/>
    <property type="match status" value="1"/>
</dbReference>
<keyword evidence="6" id="KW-0408">Iron</keyword>
<feature type="domain" description="Fe2OG dioxygenase" evidence="8">
    <location>
        <begin position="291"/>
        <end position="381"/>
    </location>
</feature>
<dbReference type="SMART" id="SM00702">
    <property type="entry name" value="P4Hc"/>
    <property type="match status" value="1"/>
</dbReference>
<organism evidence="9 10">
    <name type="scientific">Thraustotheca clavata</name>
    <dbReference type="NCBI Taxonomy" id="74557"/>
    <lineage>
        <taxon>Eukaryota</taxon>
        <taxon>Sar</taxon>
        <taxon>Stramenopiles</taxon>
        <taxon>Oomycota</taxon>
        <taxon>Saprolegniomycetes</taxon>
        <taxon>Saprolegniales</taxon>
        <taxon>Achlyaceae</taxon>
        <taxon>Thraustotheca</taxon>
    </lineage>
</organism>
<name>A0A1V9ZY10_9STRA</name>
<dbReference type="Gene3D" id="2.60.120.620">
    <property type="entry name" value="q2cbj1_9rhob like domain"/>
    <property type="match status" value="1"/>
</dbReference>
<dbReference type="SMART" id="SM00248">
    <property type="entry name" value="ANK"/>
    <property type="match status" value="3"/>
</dbReference>
<evidence type="ECO:0000256" key="4">
    <source>
        <dbReference type="ARBA" id="ARBA00022964"/>
    </source>
</evidence>
<sequence>MDEYDGLTSFTTASSTLEEILNENTITLNQPLYVMGQSTLLYAASMYDEELALKIIKAKKRIPVNINAIDNHGYSALHYAADADMYQLVKTLLQCDDIDVMLKTEDLNVVGQIQSGGRTALHLAVIRGNLKLVKDLVEYEKKLVMVPDLDGNLPVHLGQLYSVNSDLIQYLLSIHNTKLYEESNLITLQKTQQLQANKRYQDSLKVPSNLYTPHTFPNVWTSAECNKILEQVLSKTSQTGWNTSRHTSYPTTDLPSYRLPFLDQWIQESLQIRLFPKIIDEFQLHPSTVLSFRDLFYVKYEAAGPHVQNDLALHCDGSILSFNILLNRKEEFEGGGTFFAPTKTTIHIQQGDALVHSGRVVHGAASVVSGKRLIIVAFLNVRPSPPL</sequence>